<evidence type="ECO:0000256" key="1">
    <source>
        <dbReference type="SAM" id="Phobius"/>
    </source>
</evidence>
<protein>
    <submittedName>
        <fullName evidence="2">Uncharacterized protein</fullName>
    </submittedName>
</protein>
<keyword evidence="3" id="KW-1185">Reference proteome</keyword>
<keyword evidence="1" id="KW-0472">Membrane</keyword>
<dbReference type="OrthoDB" id="5095688at2759"/>
<proteinExistence type="predicted"/>
<organism evidence="2 3">
    <name type="scientific">Fusarium phyllophilum</name>
    <dbReference type="NCBI Taxonomy" id="47803"/>
    <lineage>
        <taxon>Eukaryota</taxon>
        <taxon>Fungi</taxon>
        <taxon>Dikarya</taxon>
        <taxon>Ascomycota</taxon>
        <taxon>Pezizomycotina</taxon>
        <taxon>Sordariomycetes</taxon>
        <taxon>Hypocreomycetidae</taxon>
        <taxon>Hypocreales</taxon>
        <taxon>Nectriaceae</taxon>
        <taxon>Fusarium</taxon>
        <taxon>Fusarium fujikuroi species complex</taxon>
    </lineage>
</organism>
<keyword evidence="1" id="KW-0812">Transmembrane</keyword>
<evidence type="ECO:0000313" key="2">
    <source>
        <dbReference type="EMBL" id="KAF5561595.1"/>
    </source>
</evidence>
<reference evidence="2 3" key="1">
    <citation type="submission" date="2020-05" db="EMBL/GenBank/DDBJ databases">
        <title>Identification and distribution of gene clusters putatively required for synthesis of sphingolipid metabolism inhibitors in phylogenetically diverse species of the filamentous fungus Fusarium.</title>
        <authorList>
            <person name="Kim H.-S."/>
            <person name="Busman M."/>
            <person name="Brown D.W."/>
            <person name="Divon H."/>
            <person name="Uhlig S."/>
            <person name="Proctor R.H."/>
        </authorList>
    </citation>
    <scope>NUCLEOTIDE SEQUENCE [LARGE SCALE GENOMIC DNA]</scope>
    <source>
        <strain evidence="2 3">NRRL 13617</strain>
    </source>
</reference>
<dbReference type="EMBL" id="JAAOAQ010000207">
    <property type="protein sequence ID" value="KAF5561595.1"/>
    <property type="molecule type" value="Genomic_DNA"/>
</dbReference>
<evidence type="ECO:0000313" key="3">
    <source>
        <dbReference type="Proteomes" id="UP000582016"/>
    </source>
</evidence>
<accession>A0A8H5NEG9</accession>
<dbReference type="Proteomes" id="UP000582016">
    <property type="component" value="Unassembled WGS sequence"/>
</dbReference>
<gene>
    <name evidence="2" type="ORF">FPHYL_6088</name>
</gene>
<comment type="caution">
    <text evidence="2">The sequence shown here is derived from an EMBL/GenBank/DDBJ whole genome shotgun (WGS) entry which is preliminary data.</text>
</comment>
<name>A0A8H5NEG9_9HYPO</name>
<feature type="transmembrane region" description="Helical" evidence="1">
    <location>
        <begin position="170"/>
        <end position="191"/>
    </location>
</feature>
<keyword evidence="1" id="KW-1133">Transmembrane helix</keyword>
<dbReference type="AlphaFoldDB" id="A0A8H5NEG9"/>
<sequence>MQLSTISASVGAVWSFFQLRILSYLNSRRRSVLPASGLKILARVLEALFNVNSINNRRRIFTIVEGDISEELRRLSAEENMNYEQIKAQLRLHQNQSEEVGWAVIPTRVLHDRNNRRKALLAMQKRSMRIKAQRVLHHRALWYIQMLEEGKRGQPISYWEIIPALKMCTYFILLWMIDAVFGLVWAFLALFESLVLGPPSDPLVQ</sequence>